<evidence type="ECO:0000313" key="2">
    <source>
        <dbReference type="Proteomes" id="UP001148662"/>
    </source>
</evidence>
<keyword evidence="2" id="KW-1185">Reference proteome</keyword>
<sequence length="501" mass="57349">MSATPSLPDSLHLCQAFSPTLNSDKCLSQAAEQSLPRRERDKALLIGCEYLNSRVPRLYGVHSEVDKFRNHLVNFQQYLEENVKVILDKDREVSPGPTCEEIYHRQMVLQYEHGGYHFKATWVDEDNRRGCGTNHNHAQPQSRALSRQRNELFETTSFIAERLDGYWENYSAPAVTGFLPPLGSGSRIGSTRREAIEWLIKDAKPGDRRVFYFAGHGYQLKARAGSRELDGKDEAILIDPQYGEPVGEGDVLIDRYNLPSDHPDMKKLRGVLVDNVRSLSTLCRQDDEYYFSQELRKLLVDPLPAGVELYTFWDSCHSGTLLGIDTDLPHYWCIRGSRFKTLSMSNFLTSNFPRRYKETAIASPKRRMLILDSACRALVAEPESYASVSRDEENPSQNESLVISISSTEDYQFSFGEGNGSMIQCLIVVLERFGRREVTFKNLMRALEKEMRRRRVMAYDTDIHRQAGRHVNDMEAITLRDIQCPLLGSRYPLDPNKLFAL</sequence>
<evidence type="ECO:0000313" key="1">
    <source>
        <dbReference type="EMBL" id="KAJ3555602.1"/>
    </source>
</evidence>
<gene>
    <name evidence="1" type="ORF">NM688_g2487</name>
</gene>
<accession>A0ACC1T8R3</accession>
<proteinExistence type="predicted"/>
<comment type="caution">
    <text evidence="1">The sequence shown here is derived from an EMBL/GenBank/DDBJ whole genome shotgun (WGS) entry which is preliminary data.</text>
</comment>
<protein>
    <submittedName>
        <fullName evidence="1">Uncharacterized protein</fullName>
    </submittedName>
</protein>
<dbReference type="EMBL" id="JANHOG010000316">
    <property type="protein sequence ID" value="KAJ3555602.1"/>
    <property type="molecule type" value="Genomic_DNA"/>
</dbReference>
<reference evidence="1" key="1">
    <citation type="submission" date="2022-07" db="EMBL/GenBank/DDBJ databases">
        <title>Genome Sequence of Phlebia brevispora.</title>
        <authorList>
            <person name="Buettner E."/>
        </authorList>
    </citation>
    <scope>NUCLEOTIDE SEQUENCE</scope>
    <source>
        <strain evidence="1">MPL23</strain>
    </source>
</reference>
<name>A0ACC1T8R3_9APHY</name>
<dbReference type="Proteomes" id="UP001148662">
    <property type="component" value="Unassembled WGS sequence"/>
</dbReference>
<organism evidence="1 2">
    <name type="scientific">Phlebia brevispora</name>
    <dbReference type="NCBI Taxonomy" id="194682"/>
    <lineage>
        <taxon>Eukaryota</taxon>
        <taxon>Fungi</taxon>
        <taxon>Dikarya</taxon>
        <taxon>Basidiomycota</taxon>
        <taxon>Agaricomycotina</taxon>
        <taxon>Agaricomycetes</taxon>
        <taxon>Polyporales</taxon>
        <taxon>Meruliaceae</taxon>
        <taxon>Phlebia</taxon>
    </lineage>
</organism>